<reference evidence="1 2" key="1">
    <citation type="journal article" date="2016" name="Nat. Commun.">
        <title>Thousands of microbial genomes shed light on interconnected biogeochemical processes in an aquifer system.</title>
        <authorList>
            <person name="Anantharaman K."/>
            <person name="Brown C.T."/>
            <person name="Hug L.A."/>
            <person name="Sharon I."/>
            <person name="Castelle C.J."/>
            <person name="Probst A.J."/>
            <person name="Thomas B.C."/>
            <person name="Singh A."/>
            <person name="Wilkins M.J."/>
            <person name="Karaoz U."/>
            <person name="Brodie E.L."/>
            <person name="Williams K.H."/>
            <person name="Hubbard S.S."/>
            <person name="Banfield J.F."/>
        </authorList>
    </citation>
    <scope>NUCLEOTIDE SEQUENCE [LARGE SCALE GENOMIC DNA]</scope>
</reference>
<evidence type="ECO:0008006" key="3">
    <source>
        <dbReference type="Google" id="ProtNLM"/>
    </source>
</evidence>
<dbReference type="Pfam" id="PF13563">
    <property type="entry name" value="2_5_RNA_ligase2"/>
    <property type="match status" value="1"/>
</dbReference>
<dbReference type="Gene3D" id="3.90.1140.10">
    <property type="entry name" value="Cyclic phosphodiesterase"/>
    <property type="match status" value="1"/>
</dbReference>
<dbReference type="InterPro" id="IPR012386">
    <property type="entry name" value="Cyclic-nucl_3Pdiesterase"/>
</dbReference>
<dbReference type="EMBL" id="MFDT01000070">
    <property type="protein sequence ID" value="OGE64293.1"/>
    <property type="molecule type" value="Genomic_DNA"/>
</dbReference>
<evidence type="ECO:0000313" key="2">
    <source>
        <dbReference type="Proteomes" id="UP000178859"/>
    </source>
</evidence>
<sequence>MKSKGHSLWLMSTEQANEKFVNLVKKLAKENNAPVFQPHVTLLGDFMFPEEECVAKTKQLVSGQQPFTVKLGEIDYEDFYFRTLFVRAEKSEPLLALNNRARGIFQMQNTPPFMPHLSILYGIFPVETKEKIIKEIGRDQSAELEVNKVTLVKGGEIKDWQIIGEFEFTPTSEVETY</sequence>
<gene>
    <name evidence="1" type="ORF">A3I48_03640</name>
</gene>
<proteinExistence type="predicted"/>
<evidence type="ECO:0000313" key="1">
    <source>
        <dbReference type="EMBL" id="OGE64293.1"/>
    </source>
</evidence>
<dbReference type="GO" id="GO:0004113">
    <property type="term" value="F:2',3'-cyclic-nucleotide 3'-phosphodiesterase activity"/>
    <property type="evidence" value="ECO:0007669"/>
    <property type="project" value="TreeGrafter"/>
</dbReference>
<organism evidence="1 2">
    <name type="scientific">Candidatus Daviesbacteria bacterium RIFCSPLOWO2_02_FULL_36_7</name>
    <dbReference type="NCBI Taxonomy" id="1797792"/>
    <lineage>
        <taxon>Bacteria</taxon>
        <taxon>Candidatus Daviesiibacteriota</taxon>
    </lineage>
</organism>
<dbReference type="InterPro" id="IPR009097">
    <property type="entry name" value="Cyclic_Pdiesterase"/>
</dbReference>
<dbReference type="SUPFAM" id="SSF55144">
    <property type="entry name" value="LigT-like"/>
    <property type="match status" value="1"/>
</dbReference>
<accession>A0A1F5MG11</accession>
<protein>
    <recommendedName>
        <fullName evidence="3">Cyclic phosphodiesterase-like protein</fullName>
    </recommendedName>
</protein>
<dbReference type="PANTHER" id="PTHR28141:SF1">
    <property type="entry name" value="2',3'-CYCLIC-NUCLEOTIDE 3'-PHOSPHODIESTERASE"/>
    <property type="match status" value="1"/>
</dbReference>
<dbReference type="Proteomes" id="UP000178859">
    <property type="component" value="Unassembled WGS sequence"/>
</dbReference>
<name>A0A1F5MG11_9BACT</name>
<dbReference type="AlphaFoldDB" id="A0A1F5MG11"/>
<dbReference type="PANTHER" id="PTHR28141">
    <property type="entry name" value="2',3'-CYCLIC-NUCLEOTIDE 3'-PHOSPHODIESTERASE"/>
    <property type="match status" value="1"/>
</dbReference>
<comment type="caution">
    <text evidence="1">The sequence shown here is derived from an EMBL/GenBank/DDBJ whole genome shotgun (WGS) entry which is preliminary data.</text>
</comment>
<dbReference type="GO" id="GO:0009187">
    <property type="term" value="P:cyclic nucleotide metabolic process"/>
    <property type="evidence" value="ECO:0007669"/>
    <property type="project" value="TreeGrafter"/>
</dbReference>